<keyword evidence="4" id="KW-1185">Reference proteome</keyword>
<dbReference type="InterPro" id="IPR031962">
    <property type="entry name" value="DUF4781"/>
</dbReference>
<evidence type="ECO:0000313" key="4">
    <source>
        <dbReference type="Proteomes" id="UP000075884"/>
    </source>
</evidence>
<accession>A0A182N3J3</accession>
<protein>
    <submittedName>
        <fullName evidence="3">DUF4781 domain-containing protein</fullName>
    </submittedName>
</protein>
<dbReference type="AlphaFoldDB" id="A0A182N3J3"/>
<reference evidence="3" key="2">
    <citation type="submission" date="2020-05" db="UniProtKB">
        <authorList>
            <consortium name="EnsemblMetazoa"/>
        </authorList>
    </citation>
    <scope>IDENTIFICATION</scope>
    <source>
        <strain evidence="3">WRAIR2</strain>
    </source>
</reference>
<name>A0A182N3J3_9DIPT</name>
<evidence type="ECO:0000313" key="3">
    <source>
        <dbReference type="EnsemblMetazoa" id="ADIR002205-PA"/>
    </source>
</evidence>
<sequence length="656" mass="73005">MDVAPEDWTERAKENMKKFLNRGGASRGDEPQTLAGAALENTLGYALNLTMKDPNEWTDDELQQEYMEQLCFYDAESRKTIDKLTQQMYAQGTVPDEPCQLTILPIELYAEGKLYEVALFRYQFGDREATEPKYVDSYGRVYGSFRDFLRNNKYPSAEMMYPREGRLEPGEDKTVLYEVGKTPAWKAYYFKALDIATGIIGIAGATGAIFLSGGIATPFVAASIGSALYATGRSIDVLRDKSAHQESLNPFRDSESRTAWLSLTAHVLTFGTMPHISALSGVASTSHSIATGFKVCNFINETGNIISDLVICDTLSAMHSNYYNASIETRLAHAASICFWTKTTISIRQAELMMKNNAIVALKLFGFEDHCCEYFNNDSHAIDIGLRIAKHSLETNVQIVSDPTDPGAIRIDGTRFPFTELLRLEPTEVEGLFDALQGVSAAPDERALFDEIRALVCVVCETPERKDKGEKDKLSALVRLLTVEAERECLPVSDVMEMLLQTYGAIKRGEARADVNPTTVRLSVEHGGLCVGRALWMHLKTAYILFASKQTPSHPPAEDGAQPIPGDQSANDEDKETDRLVRVVLELSEKQCCQLSEVIRRDPNYFSIFKQKSLQTIDPSGAPQTDPQREQHLYSQLKENILKALDQQQQKDGSSS</sequence>
<dbReference type="Pfam" id="PF16013">
    <property type="entry name" value="DUF4781"/>
    <property type="match status" value="1"/>
</dbReference>
<evidence type="ECO:0000259" key="2">
    <source>
        <dbReference type="Pfam" id="PF16013"/>
    </source>
</evidence>
<organism evidence="3 4">
    <name type="scientific">Anopheles dirus</name>
    <dbReference type="NCBI Taxonomy" id="7168"/>
    <lineage>
        <taxon>Eukaryota</taxon>
        <taxon>Metazoa</taxon>
        <taxon>Ecdysozoa</taxon>
        <taxon>Arthropoda</taxon>
        <taxon>Hexapoda</taxon>
        <taxon>Insecta</taxon>
        <taxon>Pterygota</taxon>
        <taxon>Neoptera</taxon>
        <taxon>Endopterygota</taxon>
        <taxon>Diptera</taxon>
        <taxon>Nematocera</taxon>
        <taxon>Culicoidea</taxon>
        <taxon>Culicidae</taxon>
        <taxon>Anophelinae</taxon>
        <taxon>Anopheles</taxon>
    </lineage>
</organism>
<dbReference type="Proteomes" id="UP000075884">
    <property type="component" value="Unassembled WGS sequence"/>
</dbReference>
<proteinExistence type="predicted"/>
<dbReference type="EnsemblMetazoa" id="ADIR002205-RA">
    <property type="protein sequence ID" value="ADIR002205-PA"/>
    <property type="gene ID" value="ADIR002205"/>
</dbReference>
<dbReference type="VEuPathDB" id="VectorBase:ADIR002205"/>
<reference evidence="4" key="1">
    <citation type="submission" date="2013-03" db="EMBL/GenBank/DDBJ databases">
        <title>The Genome Sequence of Anopheles dirus WRAIR2.</title>
        <authorList>
            <consortium name="The Broad Institute Genomics Platform"/>
            <person name="Neafsey D.E."/>
            <person name="Walton C."/>
            <person name="Walker B."/>
            <person name="Young S.K."/>
            <person name="Zeng Q."/>
            <person name="Gargeya S."/>
            <person name="Fitzgerald M."/>
            <person name="Haas B."/>
            <person name="Abouelleil A."/>
            <person name="Allen A.W."/>
            <person name="Alvarado L."/>
            <person name="Arachchi H.M."/>
            <person name="Berlin A.M."/>
            <person name="Chapman S.B."/>
            <person name="Gainer-Dewar J."/>
            <person name="Goldberg J."/>
            <person name="Griggs A."/>
            <person name="Gujja S."/>
            <person name="Hansen M."/>
            <person name="Howarth C."/>
            <person name="Imamovic A."/>
            <person name="Ireland A."/>
            <person name="Larimer J."/>
            <person name="McCowan C."/>
            <person name="Murphy C."/>
            <person name="Pearson M."/>
            <person name="Poon T.W."/>
            <person name="Priest M."/>
            <person name="Roberts A."/>
            <person name="Saif S."/>
            <person name="Shea T."/>
            <person name="Sisk P."/>
            <person name="Sykes S."/>
            <person name="Wortman J."/>
            <person name="Nusbaum C."/>
            <person name="Birren B."/>
        </authorList>
    </citation>
    <scope>NUCLEOTIDE SEQUENCE [LARGE SCALE GENOMIC DNA]</scope>
    <source>
        <strain evidence="4">WRAIR2</strain>
    </source>
</reference>
<dbReference type="PANTHER" id="PTHR21115:SF0">
    <property type="entry name" value="GH06117P-RELATED"/>
    <property type="match status" value="1"/>
</dbReference>
<dbReference type="PANTHER" id="PTHR21115">
    <property type="entry name" value="GH06117P-RELATED"/>
    <property type="match status" value="1"/>
</dbReference>
<feature type="domain" description="DUF4781" evidence="2">
    <location>
        <begin position="128"/>
        <end position="358"/>
    </location>
</feature>
<evidence type="ECO:0000256" key="1">
    <source>
        <dbReference type="SAM" id="MobiDB-lite"/>
    </source>
</evidence>
<dbReference type="STRING" id="7168.A0A182N3J3"/>
<feature type="region of interest" description="Disordered" evidence="1">
    <location>
        <begin position="550"/>
        <end position="575"/>
    </location>
</feature>